<dbReference type="EMBL" id="JBEUOH010000010">
    <property type="protein sequence ID" value="KAL0882455.1"/>
    <property type="molecule type" value="Genomic_DNA"/>
</dbReference>
<organism evidence="1 2">
    <name type="scientific">Loxostege sticticalis</name>
    <name type="common">Beet webworm moth</name>
    <dbReference type="NCBI Taxonomy" id="481309"/>
    <lineage>
        <taxon>Eukaryota</taxon>
        <taxon>Metazoa</taxon>
        <taxon>Ecdysozoa</taxon>
        <taxon>Arthropoda</taxon>
        <taxon>Hexapoda</taxon>
        <taxon>Insecta</taxon>
        <taxon>Pterygota</taxon>
        <taxon>Neoptera</taxon>
        <taxon>Endopterygota</taxon>
        <taxon>Lepidoptera</taxon>
        <taxon>Glossata</taxon>
        <taxon>Ditrysia</taxon>
        <taxon>Pyraloidea</taxon>
        <taxon>Crambidae</taxon>
        <taxon>Pyraustinae</taxon>
        <taxon>Loxostege</taxon>
    </lineage>
</organism>
<keyword evidence="2" id="KW-1185">Reference proteome</keyword>
<name>A0ABR3I0X3_LOXSC</name>
<proteinExistence type="predicted"/>
<evidence type="ECO:0000313" key="1">
    <source>
        <dbReference type="EMBL" id="KAL0882455.1"/>
    </source>
</evidence>
<dbReference type="Proteomes" id="UP001549920">
    <property type="component" value="Unassembled WGS sequence"/>
</dbReference>
<protein>
    <recommendedName>
        <fullName evidence="3">Reverse transcriptase</fullName>
    </recommendedName>
</protein>
<reference evidence="1 2" key="1">
    <citation type="submission" date="2024-06" db="EMBL/GenBank/DDBJ databases">
        <title>A chromosome-level genome assembly of beet webworm, Loxostege sticticalis.</title>
        <authorList>
            <person name="Zhang Y."/>
        </authorList>
    </citation>
    <scope>NUCLEOTIDE SEQUENCE [LARGE SCALE GENOMIC DNA]</scope>
    <source>
        <strain evidence="1">AQ026</strain>
        <tissue evidence="1">Whole body</tissue>
    </source>
</reference>
<comment type="caution">
    <text evidence="1">The sequence shown here is derived from an EMBL/GenBank/DDBJ whole genome shotgun (WGS) entry which is preliminary data.</text>
</comment>
<evidence type="ECO:0000313" key="2">
    <source>
        <dbReference type="Proteomes" id="UP001549920"/>
    </source>
</evidence>
<evidence type="ECO:0008006" key="3">
    <source>
        <dbReference type="Google" id="ProtNLM"/>
    </source>
</evidence>
<gene>
    <name evidence="1" type="ORF">ABMA27_000931</name>
</gene>
<sequence>MEWVQRQHGRLSYRLTQVLTDHGCFRAFLCFIGREESPRCHHCDAEEDTAQHTLATCPAWAKERDVLIAVVGRNLSLGAVVTCMVGSEEAWQAMRSFCETVISQKEAAEREREASADAPMIRRRRAGRRRRQYGLLHMPLLSSPRTTDSRGSVGR</sequence>
<accession>A0ABR3I0X3</accession>